<organism evidence="1 2">
    <name type="scientific">Tetragenococcus osmophilus</name>
    <dbReference type="NCBI Taxonomy" id="526944"/>
    <lineage>
        <taxon>Bacteria</taxon>
        <taxon>Bacillati</taxon>
        <taxon>Bacillota</taxon>
        <taxon>Bacilli</taxon>
        <taxon>Lactobacillales</taxon>
        <taxon>Enterococcaceae</taxon>
        <taxon>Tetragenococcus</taxon>
    </lineage>
</organism>
<name>A0ABM7A8L4_9ENTE</name>
<gene>
    <name evidence="1" type="ORF">C7K38_05540</name>
</gene>
<proteinExistence type="predicted"/>
<evidence type="ECO:0000313" key="1">
    <source>
        <dbReference type="EMBL" id="AYW47865.1"/>
    </source>
</evidence>
<dbReference type="EMBL" id="CP027783">
    <property type="protein sequence ID" value="AYW47865.1"/>
    <property type="molecule type" value="Genomic_DNA"/>
</dbReference>
<sequence length="61" mass="7066">MTRHGMHGILSKVLYKQVFFNEHADCIRTSDKICSVCILFYRKKRTTWMCGTIKQNKGGGK</sequence>
<accession>A0ABM7A8L4</accession>
<reference evidence="1 2" key="1">
    <citation type="journal article" date="2012" name="Int. J. Syst. Evol. Microbiol.">
        <title>Characterization of Tetragenococcus strains from sugar thick juice reveals a novel species, Tetragenococcus osmophilus sp. nov., and divides Tetragenococcus halophilus into two subspecies, T. halophilus subsp. halophilus subsp. nov. and T. halophilus subsp. flandriensis subsp. nov.</title>
        <authorList>
            <person name="Juste A."/>
            <person name="Van Trappen S."/>
            <person name="Verreth C."/>
            <person name="Cleenwerck I."/>
            <person name="De Vos P."/>
            <person name="Lievens B."/>
            <person name="Willems K.A."/>
        </authorList>
    </citation>
    <scope>NUCLEOTIDE SEQUENCE [LARGE SCALE GENOMIC DNA]</scope>
    <source>
        <strain evidence="1 2">JCM 31126</strain>
    </source>
</reference>
<dbReference type="Proteomes" id="UP000268310">
    <property type="component" value="Chromosome"/>
</dbReference>
<keyword evidence="2" id="KW-1185">Reference proteome</keyword>
<protein>
    <submittedName>
        <fullName evidence="1">Uncharacterized protein</fullName>
    </submittedName>
</protein>
<evidence type="ECO:0000313" key="2">
    <source>
        <dbReference type="Proteomes" id="UP000268310"/>
    </source>
</evidence>